<dbReference type="KEGG" id="add:HUW48_23005"/>
<dbReference type="Proteomes" id="UP000514509">
    <property type="component" value="Chromosome"/>
</dbReference>
<dbReference type="InterPro" id="IPR012910">
    <property type="entry name" value="Plug_dom"/>
</dbReference>
<dbReference type="InterPro" id="IPR023997">
    <property type="entry name" value="TonB-dep_OMP_SusC/RagA_CS"/>
</dbReference>
<dbReference type="Gene3D" id="2.60.40.1120">
    <property type="entry name" value="Carboxypeptidase-like, regulatory domain"/>
    <property type="match status" value="1"/>
</dbReference>
<evidence type="ECO:0000256" key="10">
    <source>
        <dbReference type="SAM" id="SignalP"/>
    </source>
</evidence>
<dbReference type="NCBIfam" id="TIGR04056">
    <property type="entry name" value="OMP_RagA_SusC"/>
    <property type="match status" value="1"/>
</dbReference>
<evidence type="ECO:0000256" key="3">
    <source>
        <dbReference type="ARBA" id="ARBA00022452"/>
    </source>
</evidence>
<accession>A0A7L7LD85</accession>
<keyword evidence="4 8" id="KW-0812">Transmembrane</keyword>
<evidence type="ECO:0000313" key="14">
    <source>
        <dbReference type="Proteomes" id="UP000514509"/>
    </source>
</evidence>
<keyword evidence="2 8" id="KW-0813">Transport</keyword>
<dbReference type="Pfam" id="PF00593">
    <property type="entry name" value="TonB_dep_Rec_b-barrel"/>
    <property type="match status" value="1"/>
</dbReference>
<feature type="domain" description="TonB-dependent receptor-like beta-barrel" evidence="11">
    <location>
        <begin position="649"/>
        <end position="1177"/>
    </location>
</feature>
<keyword evidence="14" id="KW-1185">Reference proteome</keyword>
<dbReference type="EMBL" id="CP055153">
    <property type="protein sequence ID" value="QMU30717.1"/>
    <property type="molecule type" value="Genomic_DNA"/>
</dbReference>
<dbReference type="Pfam" id="PF07715">
    <property type="entry name" value="Plug"/>
    <property type="match status" value="1"/>
</dbReference>
<dbReference type="SUPFAM" id="SSF49464">
    <property type="entry name" value="Carboxypeptidase regulatory domain-like"/>
    <property type="match status" value="1"/>
</dbReference>
<feature type="chain" id="PRO_5029708728" evidence="10">
    <location>
        <begin position="29"/>
        <end position="1226"/>
    </location>
</feature>
<feature type="domain" description="TonB-dependent receptor plug" evidence="12">
    <location>
        <begin position="260"/>
        <end position="365"/>
    </location>
</feature>
<evidence type="ECO:0000313" key="13">
    <source>
        <dbReference type="EMBL" id="QMU30717.1"/>
    </source>
</evidence>
<dbReference type="AlphaFoldDB" id="A0A7L7LD85"/>
<evidence type="ECO:0000256" key="8">
    <source>
        <dbReference type="PROSITE-ProRule" id="PRU01360"/>
    </source>
</evidence>
<proteinExistence type="inferred from homology"/>
<evidence type="ECO:0000256" key="9">
    <source>
        <dbReference type="RuleBase" id="RU003357"/>
    </source>
</evidence>
<evidence type="ECO:0000256" key="7">
    <source>
        <dbReference type="ARBA" id="ARBA00023237"/>
    </source>
</evidence>
<name>A0A7L7LD85_9BACT</name>
<comment type="subcellular location">
    <subcellularLocation>
        <location evidence="1 8">Cell outer membrane</location>
        <topology evidence="1 8">Multi-pass membrane protein</topology>
    </subcellularLocation>
</comment>
<dbReference type="SUPFAM" id="SSF56935">
    <property type="entry name" value="Porins"/>
    <property type="match status" value="1"/>
</dbReference>
<dbReference type="InterPro" id="IPR023996">
    <property type="entry name" value="TonB-dep_OMP_SusC/RagA"/>
</dbReference>
<dbReference type="InterPro" id="IPR008969">
    <property type="entry name" value="CarboxyPept-like_regulatory"/>
</dbReference>
<dbReference type="NCBIfam" id="TIGR04057">
    <property type="entry name" value="SusC_RagA_signa"/>
    <property type="match status" value="1"/>
</dbReference>
<dbReference type="InterPro" id="IPR037066">
    <property type="entry name" value="Plug_dom_sf"/>
</dbReference>
<protein>
    <submittedName>
        <fullName evidence="13">TonB-dependent receptor</fullName>
    </submittedName>
</protein>
<keyword evidence="7 8" id="KW-0998">Cell outer membrane</keyword>
<reference evidence="13 14" key="2">
    <citation type="submission" date="2020-08" db="EMBL/GenBank/DDBJ databases">
        <title>Adhaeribacter dokdonensis sp. nov., isolated from the rhizosphere of Elymus tsukushiensis, a plant native to the Dokdo Islands, Republic of Korea.</title>
        <authorList>
            <person name="Ghim S.Y."/>
        </authorList>
    </citation>
    <scope>NUCLEOTIDE SEQUENCE [LARGE SCALE GENOMIC DNA]</scope>
    <source>
        <strain evidence="13 14">KUDC8001</strain>
    </source>
</reference>
<evidence type="ECO:0000256" key="1">
    <source>
        <dbReference type="ARBA" id="ARBA00004571"/>
    </source>
</evidence>
<comment type="similarity">
    <text evidence="8 9">Belongs to the TonB-dependent receptor family.</text>
</comment>
<evidence type="ECO:0000259" key="11">
    <source>
        <dbReference type="Pfam" id="PF00593"/>
    </source>
</evidence>
<dbReference type="GO" id="GO:0009279">
    <property type="term" value="C:cell outer membrane"/>
    <property type="evidence" value="ECO:0007669"/>
    <property type="project" value="UniProtKB-SubCell"/>
</dbReference>
<keyword evidence="10" id="KW-0732">Signal</keyword>
<dbReference type="InterPro" id="IPR036942">
    <property type="entry name" value="Beta-barrel_TonB_sf"/>
</dbReference>
<keyword evidence="5 9" id="KW-0798">TonB box</keyword>
<dbReference type="InterPro" id="IPR039426">
    <property type="entry name" value="TonB-dep_rcpt-like"/>
</dbReference>
<evidence type="ECO:0000256" key="5">
    <source>
        <dbReference type="ARBA" id="ARBA00023077"/>
    </source>
</evidence>
<dbReference type="RefSeq" id="WP_182413159.1">
    <property type="nucleotide sequence ID" value="NZ_CP055153.1"/>
</dbReference>
<evidence type="ECO:0000259" key="12">
    <source>
        <dbReference type="Pfam" id="PF07715"/>
    </source>
</evidence>
<dbReference type="Gene3D" id="3.55.50.30">
    <property type="match status" value="1"/>
</dbReference>
<keyword evidence="13" id="KW-0675">Receptor</keyword>
<reference evidence="13 14" key="1">
    <citation type="submission" date="2020-06" db="EMBL/GenBank/DDBJ databases">
        <authorList>
            <person name="Hwang Y.J."/>
        </authorList>
    </citation>
    <scope>NUCLEOTIDE SEQUENCE [LARGE SCALE GENOMIC DNA]</scope>
    <source>
        <strain evidence="13 14">KUDC8001</strain>
    </source>
</reference>
<dbReference type="Pfam" id="PF13715">
    <property type="entry name" value="CarbopepD_reg_2"/>
    <property type="match status" value="1"/>
</dbReference>
<evidence type="ECO:0000256" key="4">
    <source>
        <dbReference type="ARBA" id="ARBA00022692"/>
    </source>
</evidence>
<evidence type="ECO:0000256" key="6">
    <source>
        <dbReference type="ARBA" id="ARBA00023136"/>
    </source>
</evidence>
<dbReference type="InterPro" id="IPR000531">
    <property type="entry name" value="Beta-barrel_TonB"/>
</dbReference>
<dbReference type="Gene3D" id="2.170.130.10">
    <property type="entry name" value="TonB-dependent receptor, plug domain"/>
    <property type="match status" value="1"/>
</dbReference>
<organism evidence="13 14">
    <name type="scientific">Adhaeribacter radiodurans</name>
    <dbReference type="NCBI Taxonomy" id="2745197"/>
    <lineage>
        <taxon>Bacteria</taxon>
        <taxon>Pseudomonadati</taxon>
        <taxon>Bacteroidota</taxon>
        <taxon>Cytophagia</taxon>
        <taxon>Cytophagales</taxon>
        <taxon>Hymenobacteraceae</taxon>
        <taxon>Adhaeribacter</taxon>
    </lineage>
</organism>
<sequence length="1226" mass="133893">MTTKRTKLIFRSVCCAVALAFVQEQSQAQTIVLANNQPSGQQLSRAELKKTVALTEVLQDLQAEYNVSFLYEKKNLEGKYIQTSQIAYSDKIEKALSKLLPAAELTYEKINNKTYAIVSSEASTESSNADNLAGKSEAEKLNYFNILFVDFNKNKRPDEITYRAKTAPVWQISGKVVSNTGEGMPGVTVLLKGTSTGATTTPDGTYSLSVPEAPGTLVFSFIGYSTQEKAFTGPGTVNITLAEDARALEEVVVTGYTTEKKRDIIGSVSVVKPTELLQTPAANLQSQLQGRASGVTVSGSGQPGAGAKVRIRGFASFGNNDPLYVIDGVPTESPASLNPQDIESLQVLKDATSASIYGSRAANGVIIVTTKRGKAGTSSISVDSYAGVQVIPESTMPKMLNTQQYGEYLFTAAKNGGTPYGVPNEKGDIRGSVVYGNGVNPVNPDYLIIKDKVSDADPAFSGGVLANNPLVNPDRYNITPGSPFYQIIKTSPGTNWFKEITRPALIQSHQISATGGTEKGTYSLGVNYFNQKGTIVHTGYNRATVRANTTFNPVKRIRVGENMQLTYETRQGGGEAGEGGAWAQAYRMVPYLPVYDIKGGFAGNRVGESGNGSSPIANLTRGMDNQRNGYKIFGNVFAEVDIMKGLIARTSFGTDYSNEYSNGFTSTTYERSENQTQNSFSESYGFFNTWTWTNTLNYNQTFAENHSVKLLAGTEAVKGAGRGINGSNQNYDLTSVDFRTLQAGTGVRNTSTFNTGRSSLYSLFGRVDYGFRDKYLLNATVRRDASSKFGSASRVGVFPAVGAAWRISDEAFMQGVRFLSELKLRGGWGQMGSQRNVDASNQFTTFASGPRESWYPINGQNTSATVGYRQSRQGNETTKWETTQTTNIGLDATFLDGRFTVTVEGYNIETKDLLIEQPRNGLMAEITQPRINIGSMRNRGFDINLGTTGSFAGDFRYDASLNFTHYTNELTKMAEEGQIIYRGASRLGNVIVVEKGYPISSFFGYQVDGIFQNQGEVDAGPAMPYKTIGSWRIKDQNGDNKIDDQDRTIIGNPIPKFQLGTNLSLAYKNFDISTFIFWNYGNDLYNFTRWFTDMRGFVGGVSTRVLENSWSPTNTGGNLPIISSADTYSSSISTDYFVEKGSYLRMRTLQLGYKLPAAAASKLRLNNLRVYVQGQNLFTITKYTGADPDISLISDNTANNDDQFMGIDQANYPNSRQFILGVNIGF</sequence>
<dbReference type="Gene3D" id="2.40.170.20">
    <property type="entry name" value="TonB-dependent receptor, beta-barrel domain"/>
    <property type="match status" value="1"/>
</dbReference>
<feature type="signal peptide" evidence="10">
    <location>
        <begin position="1"/>
        <end position="28"/>
    </location>
</feature>
<keyword evidence="3 8" id="KW-1134">Transmembrane beta strand</keyword>
<gene>
    <name evidence="13" type="ORF">HUW48_23005</name>
</gene>
<evidence type="ECO:0000256" key="2">
    <source>
        <dbReference type="ARBA" id="ARBA00022448"/>
    </source>
</evidence>
<keyword evidence="6 8" id="KW-0472">Membrane</keyword>
<dbReference type="PROSITE" id="PS52016">
    <property type="entry name" value="TONB_DEPENDENT_REC_3"/>
    <property type="match status" value="1"/>
</dbReference>